<dbReference type="SUPFAM" id="SSF56059">
    <property type="entry name" value="Glutathione synthetase ATP-binding domain-like"/>
    <property type="match status" value="1"/>
</dbReference>
<dbReference type="Proteomes" id="UP000662747">
    <property type="component" value="Chromosome"/>
</dbReference>
<gene>
    <name evidence="1" type="ORF">JY651_47465</name>
</gene>
<organism evidence="1 2">
    <name type="scientific">Pyxidicoccus parkwayensis</name>
    <dbReference type="NCBI Taxonomy" id="2813578"/>
    <lineage>
        <taxon>Bacteria</taxon>
        <taxon>Pseudomonadati</taxon>
        <taxon>Myxococcota</taxon>
        <taxon>Myxococcia</taxon>
        <taxon>Myxococcales</taxon>
        <taxon>Cystobacterineae</taxon>
        <taxon>Myxococcaceae</taxon>
        <taxon>Pyxidicoccus</taxon>
    </lineage>
</organism>
<dbReference type="RefSeq" id="WP_206724239.1">
    <property type="nucleotide sequence ID" value="NZ_CP071090.1"/>
</dbReference>
<evidence type="ECO:0008006" key="3">
    <source>
        <dbReference type="Google" id="ProtNLM"/>
    </source>
</evidence>
<evidence type="ECO:0000313" key="2">
    <source>
        <dbReference type="Proteomes" id="UP000662747"/>
    </source>
</evidence>
<sequence>MDPVLHPLIVDSGVDSRAVLDGFRERLAHMAWAHETPDTLMAPVWSAASSVAHFEKRLVALYRAHCKVLHALLMGDSRGGPWREYVKLQRVVAARSLDWPVLGEDAALEPEMLLTERATRFLFGRPDIVLGPDGPKVVETNFDTAVGGQERPDGMWTMAAELFSPPSEYLATGRPLAGMRDYFAEWAEGAPCQVHWIMKNDETVRRELAPLLATLNDNPHRVEHLIHYAGDALAPLRTDVPSWLHRACSIYSVNRDRERFTALLEHLAPVVKGCTVPVVLSLLESKLFLAWLSDKAARPATLTAEEHEAVDTLLPWTRVLTLLDGSERERVRRNRGDFILKKTDSHQARDVFFGCNLSEEEWSSLLEARGREPAELNGASNIWVLQERVRPREFNLLEYTDAGPVERRTGLSCCPYLMGGRLRGLETWVTPATPNLKMIRHMQFVAHFIRRSM</sequence>
<evidence type="ECO:0000313" key="1">
    <source>
        <dbReference type="EMBL" id="QSQ22664.1"/>
    </source>
</evidence>
<proteinExistence type="predicted"/>
<keyword evidence="2" id="KW-1185">Reference proteome</keyword>
<accession>A0ABX7NUW2</accession>
<dbReference type="EMBL" id="CP071090">
    <property type="protein sequence ID" value="QSQ22664.1"/>
    <property type="molecule type" value="Genomic_DNA"/>
</dbReference>
<protein>
    <recommendedName>
        <fullName evidence="3">Glutathionylspermidine synthase pre-ATP-grasp-like domain-containing protein</fullName>
    </recommendedName>
</protein>
<name>A0ABX7NUW2_9BACT</name>
<reference evidence="1 2" key="1">
    <citation type="submission" date="2021-02" db="EMBL/GenBank/DDBJ databases">
        <title>De Novo genome assembly of isolated myxobacteria.</title>
        <authorList>
            <person name="Stevens D.C."/>
        </authorList>
    </citation>
    <scope>NUCLEOTIDE SEQUENCE [LARGE SCALE GENOMIC DNA]</scope>
    <source>
        <strain evidence="2">SCPEA02</strain>
    </source>
</reference>